<evidence type="ECO:0000313" key="4">
    <source>
        <dbReference type="Proteomes" id="UP000198859"/>
    </source>
</evidence>
<keyword evidence="4" id="KW-1185">Reference proteome</keyword>
<feature type="domain" description="Helicase C-terminal" evidence="2">
    <location>
        <begin position="1400"/>
        <end position="1538"/>
    </location>
</feature>
<dbReference type="InterPro" id="IPR014001">
    <property type="entry name" value="Helicase_ATP-bd"/>
</dbReference>
<dbReference type="InterPro" id="IPR001650">
    <property type="entry name" value="Helicase_C-like"/>
</dbReference>
<dbReference type="Proteomes" id="UP000198859">
    <property type="component" value="Chromosome I"/>
</dbReference>
<dbReference type="InterPro" id="IPR036890">
    <property type="entry name" value="HATPase_C_sf"/>
</dbReference>
<evidence type="ECO:0000259" key="1">
    <source>
        <dbReference type="PROSITE" id="PS51192"/>
    </source>
</evidence>
<dbReference type="SMART" id="SM00490">
    <property type="entry name" value="HELICc"/>
    <property type="match status" value="1"/>
</dbReference>
<dbReference type="GO" id="GO:0004386">
    <property type="term" value="F:helicase activity"/>
    <property type="evidence" value="ECO:0007669"/>
    <property type="project" value="UniProtKB-KW"/>
</dbReference>
<dbReference type="SUPFAM" id="SSF52540">
    <property type="entry name" value="P-loop containing nucleoside triphosphate hydrolases"/>
    <property type="match status" value="1"/>
</dbReference>
<keyword evidence="3" id="KW-0378">Hydrolase</keyword>
<dbReference type="InterPro" id="IPR050742">
    <property type="entry name" value="Helicase_Restrict-Modif_Enz"/>
</dbReference>
<protein>
    <submittedName>
        <fullName evidence="3">Superfamily II DNA or RNA helicase</fullName>
    </submittedName>
</protein>
<dbReference type="PANTHER" id="PTHR47396:SF1">
    <property type="entry name" value="ATP-DEPENDENT HELICASE IRC3-RELATED"/>
    <property type="match status" value="1"/>
</dbReference>
<dbReference type="PROSITE" id="PS51192">
    <property type="entry name" value="HELICASE_ATP_BIND_1"/>
    <property type="match status" value="1"/>
</dbReference>
<evidence type="ECO:0000259" key="2">
    <source>
        <dbReference type="PROSITE" id="PS51194"/>
    </source>
</evidence>
<dbReference type="SUPFAM" id="SSF55874">
    <property type="entry name" value="ATPase domain of HSP90 chaperone/DNA topoisomerase II/histidine kinase"/>
    <property type="match status" value="1"/>
</dbReference>
<dbReference type="GO" id="GO:0003677">
    <property type="term" value="F:DNA binding"/>
    <property type="evidence" value="ECO:0007669"/>
    <property type="project" value="InterPro"/>
</dbReference>
<dbReference type="GO" id="GO:0016787">
    <property type="term" value="F:hydrolase activity"/>
    <property type="evidence" value="ECO:0007669"/>
    <property type="project" value="InterPro"/>
</dbReference>
<keyword evidence="3" id="KW-0067">ATP-binding</keyword>
<accession>A0A1H1V1B7</accession>
<sequence length="1546" mass="171821">MQMTDWAGPTSGLSELVTAESNRCLAAYREQPIRVESDANIETTIFEGGYGRKQIFELVQNAADALQGTTGRIHVVLTYDVLYVANQGSPLTEDGVRSLLGSHQSGKRDESIGRFGLGFKSVVALSDRPQVFSRSGSFGFDREVTRERIRRVVPDAPRFPVLRLATPLDPEAEARQDRVLAELMDWASTVIRIPLDRDATGVKEDLADFPSEFMLFSPQARELVLENRADEIARRIGVAARGKDVYELTVGEERSEWVVVDRQFRPSKLALEDAGELARREAVKVSWAVPRSGRRRQEGQFWAFFPTDDRSTLAGIVNTTWKLSEDRRRLLEGRFNQEILTEVLPAMVAAAWHKVVDRATPQTSLDLLPGRGKELRSWADGVLNEPVFKALREIPSLPDTTGTLRRPRDLAMQPPDIADDVMALWRVGVGKLPGWIDPRCVSNTERRSKAERLMGPIPPIPRIERWIEAARGEGFTAEGSAQALAILAALAPGGARRDGDPLSARVVLLENGTWARPARGKIFIRSSPDDGNFQFIHPELAKMPVALAALALVGVQVLDRAGELRHVLARARDPRSVDWAKAWSLARQCTVEVARTILADELPAPVEHHVQVRTLTGQFRPLNETFLPGPVLAPGIGANAPFCLDSRFHEQERALISSLGAVDQPLLRQGGQAEMWLDRYHDQIKDHFVESCDGAKPQMDRLVVLDEGGLPWPLQSLDRLPDPAREAVTRRVLQLASTDAIQVRHATQTQYGRKKYRNPAIQRIREHGRLETSFGPLVPGFCLIASDDMPPDVLPTVELPTVVAEQLGVRTDPIDLSALAWSALHGVAVTWHDDPDRSARFYSWAVHFSEAPQRILAHVGSTVGVRPPREVAVVRNRDVLQSLREQQIPVVFVEDEGDAEALQASWGLAEGTRLLEQELVFSATGDPESVVFHFPAMKLWLSPEQQETRFQVCSEISIVSATPQGQRARAVDSALHEGTVLVTSPDPAAVLRGVSRSLGLDMGPADVRSVLDQVENEARRVLVTQLRRAPDDATRLSLLVDAEVLRRTLPRAALEAIELEQGVIEDPVELARLVLAVQGVTTLSHFRAVLDEKGLNPPQTWAGQRSTRNWVTELGFAPELAGFAGQPRPANFVVEGPTELGDLHDYQEICVENIRSMVQGGQPRRGLVSLPTGAGKTRVAVQALVEEIRDGELRGPIVWIAQSDELCEQAVETWSYIWRSVGPREPLAIGRLWGNNEVSEETSAIQLVVATPQKLKEKDAQPDYAWMTETSVVVVDEAHTSVSPMYTKVLEWLGRKARTRREDRPLIGLTATPFRNTNVEETRRLVNRYDGNRLDGKAFEDDEPYPVLQAKRILAQVEQRVIDGAQVRLSKLEQEEVERFGRLPRNVEARLGADIERNKTIVEDLMSLPDDWPALVFASSVENARALAAQLVHKGIPSVAIDASTPGPVRRWYIDEFKAGRIRVITNYNVLSQGFDAPRVRAVYVTRPTFSANLYQQMIGRGLRGPLNGGSERVLIVNVKDNIDQYGDKLAFTEFDYLWSETSNTD</sequence>
<dbReference type="GO" id="GO:0005524">
    <property type="term" value="F:ATP binding"/>
    <property type="evidence" value="ECO:0007669"/>
    <property type="project" value="InterPro"/>
</dbReference>
<dbReference type="STRING" id="642780.SAMN04488570_2682"/>
<dbReference type="InterPro" id="IPR006935">
    <property type="entry name" value="Helicase/UvrB_N"/>
</dbReference>
<reference evidence="4" key="1">
    <citation type="submission" date="2016-10" db="EMBL/GenBank/DDBJ databases">
        <authorList>
            <person name="Varghese N."/>
            <person name="Submissions S."/>
        </authorList>
    </citation>
    <scope>NUCLEOTIDE SEQUENCE [LARGE SCALE GENOMIC DNA]</scope>
    <source>
        <strain evidence="4">DSM 22127</strain>
    </source>
</reference>
<dbReference type="Gene3D" id="3.30.565.10">
    <property type="entry name" value="Histidine kinase-like ATPase, C-terminal domain"/>
    <property type="match status" value="1"/>
</dbReference>
<dbReference type="Pfam" id="PF00271">
    <property type="entry name" value="Helicase_C"/>
    <property type="match status" value="1"/>
</dbReference>
<dbReference type="NCBIfam" id="NF047352">
    <property type="entry name" value="P_loop_sacsin"/>
    <property type="match status" value="1"/>
</dbReference>
<dbReference type="InterPro" id="IPR027417">
    <property type="entry name" value="P-loop_NTPase"/>
</dbReference>
<feature type="domain" description="Helicase ATP-binding" evidence="1">
    <location>
        <begin position="1157"/>
        <end position="1331"/>
    </location>
</feature>
<keyword evidence="3" id="KW-0347">Helicase</keyword>
<name>A0A1H1V1B7_9ACTN</name>
<organism evidence="3 4">
    <name type="scientific">Nocardioides scoriae</name>
    <dbReference type="NCBI Taxonomy" id="642780"/>
    <lineage>
        <taxon>Bacteria</taxon>
        <taxon>Bacillati</taxon>
        <taxon>Actinomycetota</taxon>
        <taxon>Actinomycetes</taxon>
        <taxon>Propionibacteriales</taxon>
        <taxon>Nocardioidaceae</taxon>
        <taxon>Nocardioides</taxon>
    </lineage>
</organism>
<dbReference type="Pfam" id="PF04851">
    <property type="entry name" value="ResIII"/>
    <property type="match status" value="1"/>
</dbReference>
<dbReference type="Gene3D" id="3.40.50.300">
    <property type="entry name" value="P-loop containing nucleotide triphosphate hydrolases"/>
    <property type="match status" value="2"/>
</dbReference>
<dbReference type="PROSITE" id="PS51194">
    <property type="entry name" value="HELICASE_CTER"/>
    <property type="match status" value="1"/>
</dbReference>
<proteinExistence type="predicted"/>
<gene>
    <name evidence="3" type="ORF">SAMN04488570_2682</name>
</gene>
<evidence type="ECO:0000313" key="3">
    <source>
        <dbReference type="EMBL" id="SDS78166.1"/>
    </source>
</evidence>
<dbReference type="EMBL" id="LT629757">
    <property type="protein sequence ID" value="SDS78166.1"/>
    <property type="molecule type" value="Genomic_DNA"/>
</dbReference>
<keyword evidence="3" id="KW-0547">Nucleotide-binding</keyword>
<dbReference type="GO" id="GO:0005829">
    <property type="term" value="C:cytosol"/>
    <property type="evidence" value="ECO:0007669"/>
    <property type="project" value="TreeGrafter"/>
</dbReference>
<dbReference type="PANTHER" id="PTHR47396">
    <property type="entry name" value="TYPE I RESTRICTION ENZYME ECOKI R PROTEIN"/>
    <property type="match status" value="1"/>
</dbReference>
<dbReference type="SMART" id="SM00487">
    <property type="entry name" value="DEXDc"/>
    <property type="match status" value="1"/>
</dbReference>